<evidence type="ECO:0000313" key="1">
    <source>
        <dbReference type="EMBL" id="KOS44598.1"/>
    </source>
</evidence>
<comment type="caution">
    <text evidence="1">The sequence shown here is derived from an EMBL/GenBank/DDBJ whole genome shotgun (WGS) entry which is preliminary data.</text>
</comment>
<dbReference type="EMBL" id="LHQQ01000058">
    <property type="protein sequence ID" value="KOS44598.1"/>
    <property type="molecule type" value="Genomic_DNA"/>
</dbReference>
<name>A0A0M8P3W9_9EURO</name>
<keyword evidence="2" id="KW-1185">Reference proteome</keyword>
<dbReference type="AlphaFoldDB" id="A0A0M8P3W9"/>
<protein>
    <submittedName>
        <fullName evidence="1">Uncharacterized protein</fullName>
    </submittedName>
</protein>
<sequence length="121" mass="13452">MRRGGSEPVTQAVKLTLHRPRLRPEDIVKTRTRHFETCCTADVAKARPHATRGAAVHRDTGILLGYTQSILKELIFGWWPSTDLVAALPRATRRSSLDIGDQAWLVETLESDQHALPDGGM</sequence>
<proteinExistence type="predicted"/>
<organism evidence="1 2">
    <name type="scientific">Penicillium nordicum</name>
    <dbReference type="NCBI Taxonomy" id="229535"/>
    <lineage>
        <taxon>Eukaryota</taxon>
        <taxon>Fungi</taxon>
        <taxon>Dikarya</taxon>
        <taxon>Ascomycota</taxon>
        <taxon>Pezizomycotina</taxon>
        <taxon>Eurotiomycetes</taxon>
        <taxon>Eurotiomycetidae</taxon>
        <taxon>Eurotiales</taxon>
        <taxon>Aspergillaceae</taxon>
        <taxon>Penicillium</taxon>
    </lineage>
</organism>
<gene>
    <name evidence="1" type="ORF">ACN38_g4521</name>
</gene>
<reference evidence="1 2" key="1">
    <citation type="submission" date="2015-08" db="EMBL/GenBank/DDBJ databases">
        <title>Genome sequencing of Penicillium nordicum.</title>
        <authorList>
            <person name="Nguyen H.D."/>
            <person name="Seifert K.A."/>
        </authorList>
    </citation>
    <scope>NUCLEOTIDE SEQUENCE [LARGE SCALE GENOMIC DNA]</scope>
    <source>
        <strain evidence="1 2">DAOMC 185683</strain>
    </source>
</reference>
<accession>A0A0M8P3W9</accession>
<dbReference type="Proteomes" id="UP000037696">
    <property type="component" value="Unassembled WGS sequence"/>
</dbReference>
<evidence type="ECO:0000313" key="2">
    <source>
        <dbReference type="Proteomes" id="UP000037696"/>
    </source>
</evidence>